<keyword evidence="1" id="KW-0238">DNA-binding</keyword>
<protein>
    <submittedName>
        <fullName evidence="4">DNA invertase</fullName>
    </submittedName>
</protein>
<dbReference type="GO" id="GO:0003677">
    <property type="term" value="F:DNA binding"/>
    <property type="evidence" value="ECO:0007669"/>
    <property type="project" value="UniProtKB-KW"/>
</dbReference>
<feature type="domain" description="Resolvase/invertase-type recombinase catalytic" evidence="3">
    <location>
        <begin position="4"/>
        <end position="146"/>
    </location>
</feature>
<dbReference type="SMART" id="SM00857">
    <property type="entry name" value="Resolvase"/>
    <property type="match status" value="1"/>
</dbReference>
<dbReference type="EMBL" id="VDFV01000067">
    <property type="protein sequence ID" value="TNC61419.1"/>
    <property type="molecule type" value="Genomic_DNA"/>
</dbReference>
<evidence type="ECO:0000259" key="3">
    <source>
        <dbReference type="SMART" id="SM00857"/>
    </source>
</evidence>
<dbReference type="InterPro" id="IPR036162">
    <property type="entry name" value="Resolvase-like_N_sf"/>
</dbReference>
<dbReference type="PANTHER" id="PTHR30461:SF2">
    <property type="entry name" value="SERINE RECOMBINASE PINE-RELATED"/>
    <property type="match status" value="1"/>
</dbReference>
<dbReference type="SUPFAM" id="SSF53041">
    <property type="entry name" value="Resolvase-like"/>
    <property type="match status" value="1"/>
</dbReference>
<evidence type="ECO:0000256" key="1">
    <source>
        <dbReference type="ARBA" id="ARBA00023125"/>
    </source>
</evidence>
<dbReference type="Proteomes" id="UP000305709">
    <property type="component" value="Unassembled WGS sequence"/>
</dbReference>
<evidence type="ECO:0000313" key="4">
    <source>
        <dbReference type="EMBL" id="TNC61419.1"/>
    </source>
</evidence>
<gene>
    <name evidence="4" type="ORF">FHG71_21150</name>
</gene>
<name>A0A5C4N8L3_9RHOB</name>
<organism evidence="4 5">
    <name type="scientific">Rubellimicrobium roseum</name>
    <dbReference type="NCBI Taxonomy" id="687525"/>
    <lineage>
        <taxon>Bacteria</taxon>
        <taxon>Pseudomonadati</taxon>
        <taxon>Pseudomonadota</taxon>
        <taxon>Alphaproteobacteria</taxon>
        <taxon>Rhodobacterales</taxon>
        <taxon>Roseobacteraceae</taxon>
        <taxon>Rubellimicrobium</taxon>
    </lineage>
</organism>
<dbReference type="Pfam" id="PF00239">
    <property type="entry name" value="Resolvase"/>
    <property type="match status" value="1"/>
</dbReference>
<keyword evidence="5" id="KW-1185">Reference proteome</keyword>
<dbReference type="AlphaFoldDB" id="A0A5C4N8L3"/>
<dbReference type="OrthoDB" id="2290206at2"/>
<proteinExistence type="predicted"/>
<dbReference type="InterPro" id="IPR011109">
    <property type="entry name" value="DNA_bind_recombinase_dom"/>
</dbReference>
<dbReference type="CDD" id="cd00338">
    <property type="entry name" value="Ser_Recombinase"/>
    <property type="match status" value="1"/>
</dbReference>
<reference evidence="4 5" key="1">
    <citation type="submission" date="2019-06" db="EMBL/GenBank/DDBJ databases">
        <authorList>
            <person name="Jiang L."/>
        </authorList>
    </citation>
    <scope>NUCLEOTIDE SEQUENCE [LARGE SCALE GENOMIC DNA]</scope>
    <source>
        <strain evidence="4 5">YIM 48858</strain>
    </source>
</reference>
<dbReference type="InterPro" id="IPR050639">
    <property type="entry name" value="SSR_resolvase"/>
</dbReference>
<dbReference type="Gene3D" id="3.40.50.1390">
    <property type="entry name" value="Resolvase, N-terminal catalytic domain"/>
    <property type="match status" value="1"/>
</dbReference>
<comment type="caution">
    <text evidence="4">The sequence shown here is derived from an EMBL/GenBank/DDBJ whole genome shotgun (WGS) entry which is preliminary data.</text>
</comment>
<dbReference type="Pfam" id="PF07508">
    <property type="entry name" value="Recombinase"/>
    <property type="match status" value="1"/>
</dbReference>
<sequence length="225" mass="24684">MQRYVAYLRVNSQDEGRSALGLTAQARDIELFLETHAPTPYEVIATFREVQTGPDHNRPQLEAALALVGRTSGCELLVAKLDRLSQHASVISAFMEDQQVRFRVASMPQADNAQLYVYAVLAEQERAFISMRTKAALAVAKARGVKLGGLKDKTGRRNAAVQDQARLRASEVGPMIRAMHKDGKPLQAIADQLNSAGVPTARGGLWHASQVRRVLARLREVGLFA</sequence>
<keyword evidence="2" id="KW-0233">DNA recombination</keyword>
<dbReference type="GO" id="GO:0000150">
    <property type="term" value="F:DNA strand exchange activity"/>
    <property type="evidence" value="ECO:0007669"/>
    <property type="project" value="InterPro"/>
</dbReference>
<dbReference type="InterPro" id="IPR006119">
    <property type="entry name" value="Resolv_N"/>
</dbReference>
<dbReference type="PANTHER" id="PTHR30461">
    <property type="entry name" value="DNA-INVERTASE FROM LAMBDOID PROPHAGE"/>
    <property type="match status" value="1"/>
</dbReference>
<evidence type="ECO:0000256" key="2">
    <source>
        <dbReference type="ARBA" id="ARBA00023172"/>
    </source>
</evidence>
<evidence type="ECO:0000313" key="5">
    <source>
        <dbReference type="Proteomes" id="UP000305709"/>
    </source>
</evidence>
<accession>A0A5C4N8L3</accession>